<dbReference type="Pfam" id="PF11848">
    <property type="entry name" value="DUF3368"/>
    <property type="match status" value="1"/>
</dbReference>
<evidence type="ECO:0008006" key="3">
    <source>
        <dbReference type="Google" id="ProtNLM"/>
    </source>
</evidence>
<sequence length="197" mass="22990">MRVIYLIDSPIFYDTDCLVSFLVIGEGDLLNKLFSKIIIPKQVYDELSHPNSPPIIKKELEQYKRDNFIEIKDISIKDKEYYVYEQIKNGVWHEDEKCIGKGEAAALALAIQNEGVIASNNLSDIEFYIKDNDLYILTSSIILVQALEKNIIFEDDAEEMWSKMIDRKRNLPASSFKHYYSIIYPEDCKKFNVFKLK</sequence>
<dbReference type="Proteomes" id="UP000245577">
    <property type="component" value="Unassembled WGS sequence"/>
</dbReference>
<keyword evidence="2" id="KW-1185">Reference proteome</keyword>
<dbReference type="InterPro" id="IPR021799">
    <property type="entry name" value="PIN-like_prokaryotic"/>
</dbReference>
<accession>A0A2U1S9K5</accession>
<dbReference type="EMBL" id="MZGU01000002">
    <property type="protein sequence ID" value="PWB87037.1"/>
    <property type="molecule type" value="Genomic_DNA"/>
</dbReference>
<proteinExistence type="predicted"/>
<evidence type="ECO:0000313" key="2">
    <source>
        <dbReference type="Proteomes" id="UP000245577"/>
    </source>
</evidence>
<reference evidence="1 2" key="1">
    <citation type="submission" date="2017-03" db="EMBL/GenBank/DDBJ databases">
        <title>Genome sequence of Methanobrevibacter wosei.</title>
        <authorList>
            <person name="Poehlein A."/>
            <person name="Seedorf H."/>
            <person name="Daniel R."/>
        </authorList>
    </citation>
    <scope>NUCLEOTIDE SEQUENCE [LARGE SCALE GENOMIC DNA]</scope>
    <source>
        <strain evidence="1 2">DSM 11979</strain>
    </source>
</reference>
<comment type="caution">
    <text evidence="1">The sequence shown here is derived from an EMBL/GenBank/DDBJ whole genome shotgun (WGS) entry which is preliminary data.</text>
</comment>
<dbReference type="AlphaFoldDB" id="A0A2U1S9K5"/>
<protein>
    <recommendedName>
        <fullName evidence="3">PIN domain-containing protein</fullName>
    </recommendedName>
</protein>
<evidence type="ECO:0000313" key="1">
    <source>
        <dbReference type="EMBL" id="PWB87037.1"/>
    </source>
</evidence>
<gene>
    <name evidence="1" type="ORF">MBBWO_01520</name>
</gene>
<organism evidence="1 2">
    <name type="scientific">Methanobrevibacter woesei</name>
    <dbReference type="NCBI Taxonomy" id="190976"/>
    <lineage>
        <taxon>Archaea</taxon>
        <taxon>Methanobacteriati</taxon>
        <taxon>Methanobacteriota</taxon>
        <taxon>Methanomada group</taxon>
        <taxon>Methanobacteria</taxon>
        <taxon>Methanobacteriales</taxon>
        <taxon>Methanobacteriaceae</taxon>
        <taxon>Methanobrevibacter</taxon>
    </lineage>
</organism>
<name>A0A2U1S9K5_9EURY</name>